<dbReference type="SUPFAM" id="SSF53850">
    <property type="entry name" value="Periplasmic binding protein-like II"/>
    <property type="match status" value="1"/>
</dbReference>
<dbReference type="PANTHER" id="PTHR33376">
    <property type="match status" value="1"/>
</dbReference>
<dbReference type="NCBIfam" id="NF037995">
    <property type="entry name" value="TRAP_S1"/>
    <property type="match status" value="1"/>
</dbReference>
<dbReference type="Proteomes" id="UP000005709">
    <property type="component" value="Unassembled WGS sequence"/>
</dbReference>
<feature type="binding site" evidence="2">
    <location>
        <position position="169"/>
    </location>
    <ligand>
        <name>substrate</name>
    </ligand>
</feature>
<dbReference type="RefSeq" id="WP_005871885.1">
    <property type="nucleotide sequence ID" value="NZ_ACYG01000027.1"/>
</dbReference>
<organism evidence="5 6">
    <name type="scientific">Campylobacter gracilis RM3268</name>
    <dbReference type="NCBI Taxonomy" id="553220"/>
    <lineage>
        <taxon>Bacteria</taxon>
        <taxon>Pseudomonadati</taxon>
        <taxon>Campylobacterota</taxon>
        <taxon>Epsilonproteobacteria</taxon>
        <taxon>Campylobacterales</taxon>
        <taxon>Campylobacteraceae</taxon>
        <taxon>Campylobacter</taxon>
    </lineage>
</organism>
<dbReference type="eggNOG" id="COG4663">
    <property type="taxonomic scope" value="Bacteria"/>
</dbReference>
<feature type="binding site" evidence="3">
    <location>
        <position position="207"/>
    </location>
    <ligand>
        <name>Na(+)</name>
        <dbReference type="ChEBI" id="CHEBI:29101"/>
    </ligand>
</feature>
<dbReference type="GO" id="GO:0031317">
    <property type="term" value="C:tripartite ATP-independent periplasmic transporter complex"/>
    <property type="evidence" value="ECO:0007669"/>
    <property type="project" value="InterPro"/>
</dbReference>
<evidence type="ECO:0000256" key="2">
    <source>
        <dbReference type="PIRSR" id="PIRSR039026-1"/>
    </source>
</evidence>
<dbReference type="PIRSF" id="PIRSF039026">
    <property type="entry name" value="SiaP"/>
    <property type="match status" value="1"/>
</dbReference>
<name>C8PJ74_9BACT</name>
<proteinExistence type="predicted"/>
<feature type="binding site" evidence="3">
    <location>
        <position position="206"/>
    </location>
    <ligand>
        <name>substrate</name>
    </ligand>
</feature>
<dbReference type="OrthoDB" id="9769667at2"/>
<dbReference type="GO" id="GO:0046872">
    <property type="term" value="F:metal ion binding"/>
    <property type="evidence" value="ECO:0007669"/>
    <property type="project" value="UniProtKB-KW"/>
</dbReference>
<dbReference type="Gene3D" id="3.40.190.10">
    <property type="entry name" value="Periplasmic binding protein-like II"/>
    <property type="match status" value="1"/>
</dbReference>
<accession>C8PJ74</accession>
<dbReference type="AlphaFoldDB" id="C8PJ74"/>
<dbReference type="InterPro" id="IPR026289">
    <property type="entry name" value="SBP_TakP-like"/>
</dbReference>
<dbReference type="EMBL" id="ACYG01000027">
    <property type="protein sequence ID" value="EEV16979.1"/>
    <property type="molecule type" value="Genomic_DNA"/>
</dbReference>
<dbReference type="STRING" id="824.CGRAC_0897"/>
<protein>
    <submittedName>
        <fullName evidence="5">Bacterial extracellular solute-binding protein, family 7</fullName>
    </submittedName>
</protein>
<feature type="binding site" evidence="2">
    <location>
        <position position="148"/>
    </location>
    <ligand>
        <name>substrate</name>
    </ligand>
</feature>
<dbReference type="GO" id="GO:0055085">
    <property type="term" value="P:transmembrane transport"/>
    <property type="evidence" value="ECO:0007669"/>
    <property type="project" value="InterPro"/>
</dbReference>
<evidence type="ECO:0000313" key="5">
    <source>
        <dbReference type="EMBL" id="EEV16979.1"/>
    </source>
</evidence>
<evidence type="ECO:0000256" key="4">
    <source>
        <dbReference type="SAM" id="MobiDB-lite"/>
    </source>
</evidence>
<dbReference type="Gene3D" id="3.40.190.170">
    <property type="entry name" value="Bacterial extracellular solute-binding protein, family 7"/>
    <property type="match status" value="1"/>
</dbReference>
<evidence type="ECO:0000313" key="6">
    <source>
        <dbReference type="Proteomes" id="UP000005709"/>
    </source>
</evidence>
<feature type="compositionally biased region" description="Low complexity" evidence="4">
    <location>
        <begin position="362"/>
        <end position="376"/>
    </location>
</feature>
<dbReference type="InterPro" id="IPR018389">
    <property type="entry name" value="DctP_fam"/>
</dbReference>
<feature type="binding site" evidence="3">
    <location>
        <position position="231"/>
    </location>
    <ligand>
        <name>substrate</name>
    </ligand>
</feature>
<evidence type="ECO:0000256" key="1">
    <source>
        <dbReference type="ARBA" id="ARBA00022729"/>
    </source>
</evidence>
<dbReference type="PANTHER" id="PTHR33376:SF5">
    <property type="entry name" value="EXTRACYTOPLASMIC SOLUTE RECEPTOR PROTEIN"/>
    <property type="match status" value="1"/>
</dbReference>
<reference evidence="5 6" key="1">
    <citation type="submission" date="2009-07" db="EMBL/GenBank/DDBJ databases">
        <authorList>
            <person name="Madupu R."/>
            <person name="Sebastian Y."/>
            <person name="Durkin A.S."/>
            <person name="Torralba M."/>
            <person name="Methe B."/>
            <person name="Sutton G.G."/>
            <person name="Strausberg R.L."/>
            <person name="Nelson K.E."/>
        </authorList>
    </citation>
    <scope>NUCLEOTIDE SEQUENCE [LARGE SCALE GENOMIC DNA]</scope>
    <source>
        <strain evidence="5 6">RM3268</strain>
    </source>
</reference>
<keyword evidence="1" id="KW-0732">Signal</keyword>
<keyword evidence="6" id="KW-1185">Reference proteome</keyword>
<dbReference type="Pfam" id="PF03480">
    <property type="entry name" value="DctP"/>
    <property type="match status" value="1"/>
</dbReference>
<comment type="caution">
    <text evidence="5">The sequence shown here is derived from an EMBL/GenBank/DDBJ whole genome shotgun (WGS) entry which is preliminary data.</text>
</comment>
<dbReference type="InterPro" id="IPR038404">
    <property type="entry name" value="TRAP_DctP_sf"/>
</dbReference>
<keyword evidence="3" id="KW-0479">Metal-binding</keyword>
<feature type="region of interest" description="Disordered" evidence="4">
    <location>
        <begin position="358"/>
        <end position="397"/>
    </location>
</feature>
<evidence type="ECO:0000256" key="3">
    <source>
        <dbReference type="PIRSR" id="PIRSR039026-2"/>
    </source>
</evidence>
<gene>
    <name evidence="5" type="ORF">CAMGR0001_1273</name>
</gene>
<sequence length="397" mass="43632">MKKIFLFACLMLLGSQLFGDDKVYRLRLASTWEATTPVLGAAAEDFKNYAESLSGGRLQIRIDTPSKHKASFGIFDFVKSGQYDLGYTSLYYYKGKDAKTMLWTAVPFGMTTDEQHAWYYYGGGRELNDKMFAQYGMKTFLMGSTGMQMGGWFKKEINSVADLQGLKFRIPGLGGEVMSKLGATINTVPTGELFMALEMGTIDAVEWVSPVYDMPLGFHKVAKYYYTGWQEPMGDCQLLVNQKALEKLPADLQAILEAAARLAGENFQNKGFYENARIWAELKAQFPDVQVRDFPADVIAALKKATNEILDEEAAKDPMFKEILDSQRAFLKIGREWNKISTVAYINNVSGIAGESAANPISAGSSGTTNSDSASSENHGAASDSNATDGKNLGATK</sequence>